<name>X1K3S0_9ZZZZ</name>
<dbReference type="AlphaFoldDB" id="X1K3S0"/>
<comment type="caution">
    <text evidence="1">The sequence shown here is derived from an EMBL/GenBank/DDBJ whole genome shotgun (WGS) entry which is preliminary data.</text>
</comment>
<proteinExistence type="predicted"/>
<sequence>ELYHEEINETVVKEALERGETLLTRVESIELDIANNPEDLAALQELNEARLQYLDEANRVLGQALGSLEASAAMANAMKSPGDLEKIDTNLGKIGNEEAIVRMRALGLEKDDYFINTVDGNKVVEISQAGMDKLVKQVDPKEVELQNRVDAIKAGAEDEPGWLPAGIISRPESTF</sequence>
<feature type="non-terminal residue" evidence="1">
    <location>
        <position position="175"/>
    </location>
</feature>
<protein>
    <submittedName>
        <fullName evidence="1">Uncharacterized protein</fullName>
    </submittedName>
</protein>
<dbReference type="EMBL" id="BARU01044225">
    <property type="protein sequence ID" value="GAH76703.1"/>
    <property type="molecule type" value="Genomic_DNA"/>
</dbReference>
<organism evidence="1">
    <name type="scientific">marine sediment metagenome</name>
    <dbReference type="NCBI Taxonomy" id="412755"/>
    <lineage>
        <taxon>unclassified sequences</taxon>
        <taxon>metagenomes</taxon>
        <taxon>ecological metagenomes</taxon>
    </lineage>
</organism>
<feature type="non-terminal residue" evidence="1">
    <location>
        <position position="1"/>
    </location>
</feature>
<reference evidence="1" key="1">
    <citation type="journal article" date="2014" name="Front. Microbiol.">
        <title>High frequency of phylogenetically diverse reductive dehalogenase-homologous genes in deep subseafloor sedimentary metagenomes.</title>
        <authorList>
            <person name="Kawai M."/>
            <person name="Futagami T."/>
            <person name="Toyoda A."/>
            <person name="Takaki Y."/>
            <person name="Nishi S."/>
            <person name="Hori S."/>
            <person name="Arai W."/>
            <person name="Tsubouchi T."/>
            <person name="Morono Y."/>
            <person name="Uchiyama I."/>
            <person name="Ito T."/>
            <person name="Fujiyama A."/>
            <person name="Inagaki F."/>
            <person name="Takami H."/>
        </authorList>
    </citation>
    <scope>NUCLEOTIDE SEQUENCE</scope>
    <source>
        <strain evidence="1">Expedition CK06-06</strain>
    </source>
</reference>
<evidence type="ECO:0000313" key="1">
    <source>
        <dbReference type="EMBL" id="GAH76703.1"/>
    </source>
</evidence>
<accession>X1K3S0</accession>
<gene>
    <name evidence="1" type="ORF">S03H2_67522</name>
</gene>